<dbReference type="OrthoDB" id="9781481at2"/>
<keyword evidence="2" id="KW-1185">Reference proteome</keyword>
<dbReference type="EMBL" id="AP017655">
    <property type="protein sequence ID" value="BAV65527.1"/>
    <property type="molecule type" value="Genomic_DNA"/>
</dbReference>
<dbReference type="RefSeq" id="WP_083949150.1">
    <property type="nucleotide sequence ID" value="NZ_AP017655.1"/>
</dbReference>
<gene>
    <name evidence="1" type="ORF">SCLO_1024870</name>
</gene>
<dbReference type="Proteomes" id="UP000218272">
    <property type="component" value="Chromosome SCLO_1"/>
</dbReference>
<evidence type="ECO:0000313" key="2">
    <source>
        <dbReference type="Proteomes" id="UP000218272"/>
    </source>
</evidence>
<proteinExistence type="predicted"/>
<dbReference type="InterPro" id="IPR044556">
    <property type="entry name" value="EndoII-like_GIY-YIG"/>
</dbReference>
<sequence>MMDELPELLLSQIADGGFVHTGRWALNPEGALVFAGNAPKQPGVYIFVQAGTARYVGVASKNLAQRLYMYGRPGISQRTNIRLNGVLRNALANGEIIDVYVASPPDLEWNGWKVSGAEGLEAAIIRGFRLSWNRRGTAPAPMQSASKGRPPSDLSETVASCEAADTGERPNTADRIRDYAESKFFGPARNAGQPLVEVSARKIHDGLRLRNAFPSVCQALGGRKIAEMCRVKLTRRIGPANSSTTAFVFELLQ</sequence>
<evidence type="ECO:0008006" key="3">
    <source>
        <dbReference type="Google" id="ProtNLM"/>
    </source>
</evidence>
<evidence type="ECO:0000313" key="1">
    <source>
        <dbReference type="EMBL" id="BAV65527.1"/>
    </source>
</evidence>
<organism evidence="1 2">
    <name type="scientific">Sphingobium cloacae</name>
    <dbReference type="NCBI Taxonomy" id="120107"/>
    <lineage>
        <taxon>Bacteria</taxon>
        <taxon>Pseudomonadati</taxon>
        <taxon>Pseudomonadota</taxon>
        <taxon>Alphaproteobacteria</taxon>
        <taxon>Sphingomonadales</taxon>
        <taxon>Sphingomonadaceae</taxon>
        <taxon>Sphingobium</taxon>
    </lineage>
</organism>
<name>A0A1E1F4U9_9SPHN</name>
<protein>
    <recommendedName>
        <fullName evidence="3">GIY-YIG domain-containing protein</fullName>
    </recommendedName>
</protein>
<accession>A0A1E1F4U9</accession>
<reference evidence="1 2" key="1">
    <citation type="submission" date="2016-10" db="EMBL/GenBank/DDBJ databases">
        <title>Complete Genome Sequence of the Nonylphenol-Degrading Bacterium Sphingobium cloacae JCM 10874T.</title>
        <authorList>
            <person name="Ootsuka M."/>
            <person name="Nishizawa T."/>
            <person name="Ohta H."/>
        </authorList>
    </citation>
    <scope>NUCLEOTIDE SEQUENCE [LARGE SCALE GENOMIC DNA]</scope>
    <source>
        <strain evidence="1 2">JCM 10874</strain>
    </source>
</reference>
<dbReference type="KEGG" id="sclo:SCLO_1024870"/>
<dbReference type="AlphaFoldDB" id="A0A1E1F4U9"/>
<dbReference type="CDD" id="cd10436">
    <property type="entry name" value="GIY-YIG_EndoII_Hpy188I_like"/>
    <property type="match status" value="1"/>
</dbReference>